<protein>
    <recommendedName>
        <fullName evidence="3">DNA topoisomerase (ATP-hydrolyzing)</fullName>
        <ecNumber evidence="3">5.6.2.2</ecNumber>
    </recommendedName>
</protein>
<dbReference type="PRINTS" id="PR00418">
    <property type="entry name" value="TPI2FAMILY"/>
</dbReference>
<comment type="caution">
    <text evidence="9">The sequence shown here is derived from an EMBL/GenBank/DDBJ whole genome shotgun (WGS) entry which is preliminary data.</text>
</comment>
<dbReference type="Proteomes" id="UP001165422">
    <property type="component" value="Unassembled WGS sequence"/>
</dbReference>
<dbReference type="InterPro" id="IPR013760">
    <property type="entry name" value="Topo_IIA-like_dom_sf"/>
</dbReference>
<dbReference type="RefSeq" id="WP_150355777.1">
    <property type="nucleotide sequence ID" value="NZ_JAJJPB010000002.1"/>
</dbReference>
<keyword evidence="10" id="KW-1185">Reference proteome</keyword>
<dbReference type="InterPro" id="IPR001241">
    <property type="entry name" value="Topo_IIA"/>
</dbReference>
<dbReference type="SMART" id="SM00433">
    <property type="entry name" value="TOP2c"/>
    <property type="match status" value="1"/>
</dbReference>
<dbReference type="Pfam" id="PF02518">
    <property type="entry name" value="HATPase_c"/>
    <property type="match status" value="1"/>
</dbReference>
<dbReference type="Gene3D" id="3.30.230.10">
    <property type="match status" value="1"/>
</dbReference>
<comment type="catalytic activity">
    <reaction evidence="1">
        <text>ATP-dependent breakage, passage and rejoining of double-stranded DNA.</text>
        <dbReference type="EC" id="5.6.2.2"/>
    </reaction>
</comment>
<keyword evidence="7" id="KW-0413">Isomerase</keyword>
<dbReference type="InterPro" id="IPR014721">
    <property type="entry name" value="Ribsml_uS5_D2-typ_fold_subgr"/>
</dbReference>
<evidence type="ECO:0000256" key="5">
    <source>
        <dbReference type="ARBA" id="ARBA00022842"/>
    </source>
</evidence>
<dbReference type="NCBIfam" id="NF004189">
    <property type="entry name" value="PRK05644.1"/>
    <property type="match status" value="1"/>
</dbReference>
<keyword evidence="5" id="KW-0460">Magnesium</keyword>
<dbReference type="SUPFAM" id="SSF54211">
    <property type="entry name" value="Ribosomal protein S5 domain 2-like"/>
    <property type="match status" value="1"/>
</dbReference>
<evidence type="ECO:0000259" key="8">
    <source>
        <dbReference type="PROSITE" id="PS50880"/>
    </source>
</evidence>
<dbReference type="PROSITE" id="PS00177">
    <property type="entry name" value="TOPOISOMERASE_II"/>
    <property type="match status" value="1"/>
</dbReference>
<dbReference type="Gene3D" id="3.40.50.670">
    <property type="match status" value="1"/>
</dbReference>
<dbReference type="InterPro" id="IPR002288">
    <property type="entry name" value="DNA_gyrase_B_C"/>
</dbReference>
<evidence type="ECO:0000313" key="9">
    <source>
        <dbReference type="EMBL" id="MCC9293861.1"/>
    </source>
</evidence>
<dbReference type="Gene3D" id="3.30.565.10">
    <property type="entry name" value="Histidine kinase-like ATPase, C-terminal domain"/>
    <property type="match status" value="1"/>
</dbReference>
<dbReference type="InterPro" id="IPR020568">
    <property type="entry name" value="Ribosomal_Su5_D2-typ_SF"/>
</dbReference>
<dbReference type="SUPFAM" id="SSF55874">
    <property type="entry name" value="ATPase domain of HSP90 chaperone/DNA topoisomerase II/histidine kinase"/>
    <property type="match status" value="1"/>
</dbReference>
<dbReference type="InterPro" id="IPR006171">
    <property type="entry name" value="TOPRIM_dom"/>
</dbReference>
<dbReference type="Pfam" id="PF01751">
    <property type="entry name" value="Toprim"/>
    <property type="match status" value="1"/>
</dbReference>
<dbReference type="SUPFAM" id="SSF56719">
    <property type="entry name" value="Type II DNA topoisomerase"/>
    <property type="match status" value="1"/>
</dbReference>
<dbReference type="InterPro" id="IPR003594">
    <property type="entry name" value="HATPase_dom"/>
</dbReference>
<dbReference type="InterPro" id="IPR018522">
    <property type="entry name" value="TopoIIA_CS"/>
</dbReference>
<dbReference type="InterPro" id="IPR013759">
    <property type="entry name" value="Topo_IIA_B_C"/>
</dbReference>
<dbReference type="Pfam" id="PF00204">
    <property type="entry name" value="DNA_gyraseB"/>
    <property type="match status" value="1"/>
</dbReference>
<dbReference type="PRINTS" id="PR01159">
    <property type="entry name" value="DNAGYRASEB"/>
</dbReference>
<dbReference type="InterPro" id="IPR036890">
    <property type="entry name" value="HATPase_C_sf"/>
</dbReference>
<evidence type="ECO:0000256" key="3">
    <source>
        <dbReference type="ARBA" id="ARBA00012895"/>
    </source>
</evidence>
<organism evidence="9 10">
    <name type="scientific">Clostridium aromativorans</name>
    <dbReference type="NCBI Taxonomy" id="2836848"/>
    <lineage>
        <taxon>Bacteria</taxon>
        <taxon>Bacillati</taxon>
        <taxon>Bacillota</taxon>
        <taxon>Clostridia</taxon>
        <taxon>Eubacteriales</taxon>
        <taxon>Clostridiaceae</taxon>
        <taxon>Clostridium</taxon>
    </lineage>
</organism>
<keyword evidence="4" id="KW-0479">Metal-binding</keyword>
<dbReference type="Pfam" id="PF00986">
    <property type="entry name" value="DNA_gyraseB_C"/>
    <property type="match status" value="1"/>
</dbReference>
<dbReference type="PANTHER" id="PTHR45866:SF12">
    <property type="entry name" value="DNA TOPOISOMERASE 4 SUBUNIT B"/>
    <property type="match status" value="1"/>
</dbReference>
<keyword evidence="6" id="KW-0238">DNA-binding</keyword>
<dbReference type="InterPro" id="IPR013506">
    <property type="entry name" value="Topo_IIA_bsu_dom2"/>
</dbReference>
<feature type="domain" description="Toprim" evidence="8">
    <location>
        <begin position="439"/>
        <end position="553"/>
    </location>
</feature>
<dbReference type="EMBL" id="JAJJPB010000002">
    <property type="protein sequence ID" value="MCC9293861.1"/>
    <property type="molecule type" value="Genomic_DNA"/>
</dbReference>
<comment type="cofactor">
    <cofactor evidence="2">
        <name>Mg(2+)</name>
        <dbReference type="ChEBI" id="CHEBI:18420"/>
    </cofactor>
</comment>
<gene>
    <name evidence="9" type="ORF">LN736_03120</name>
</gene>
<evidence type="ECO:0000256" key="2">
    <source>
        <dbReference type="ARBA" id="ARBA00001946"/>
    </source>
</evidence>
<dbReference type="PANTHER" id="PTHR45866">
    <property type="entry name" value="DNA GYRASE/TOPOISOMERASE SUBUNIT B"/>
    <property type="match status" value="1"/>
</dbReference>
<dbReference type="CDD" id="cd16928">
    <property type="entry name" value="HATPase_GyrB-like"/>
    <property type="match status" value="1"/>
</dbReference>
<evidence type="ECO:0000256" key="6">
    <source>
        <dbReference type="ARBA" id="ARBA00023125"/>
    </source>
</evidence>
<dbReference type="SMART" id="SM00387">
    <property type="entry name" value="HATPase_c"/>
    <property type="match status" value="1"/>
</dbReference>
<evidence type="ECO:0000256" key="7">
    <source>
        <dbReference type="ARBA" id="ARBA00023235"/>
    </source>
</evidence>
<dbReference type="PROSITE" id="PS50880">
    <property type="entry name" value="TOPRIM"/>
    <property type="match status" value="1"/>
</dbReference>
<evidence type="ECO:0000256" key="1">
    <source>
        <dbReference type="ARBA" id="ARBA00000185"/>
    </source>
</evidence>
<accession>A0ABS8N233</accession>
<evidence type="ECO:0000256" key="4">
    <source>
        <dbReference type="ARBA" id="ARBA00022723"/>
    </source>
</evidence>
<proteinExistence type="predicted"/>
<dbReference type="EC" id="5.6.2.2" evidence="3"/>
<evidence type="ECO:0000313" key="10">
    <source>
        <dbReference type="Proteomes" id="UP001165422"/>
    </source>
</evidence>
<dbReference type="CDD" id="cd00822">
    <property type="entry name" value="TopoII_Trans_DNA_gyrase"/>
    <property type="match status" value="1"/>
</dbReference>
<sequence>MKNVDKKSEAYDVTSLTSLEKLEPVRVRPGMYIGSTGSRGLHHCIWEILDNSIDEISNGFGDMACVTLNEDGSVSVEDNGRGIPTGIHPVKKINGVEMVFTQLHTGGKFNNEVYKTSGGLHGVGAAVVNALSKWMEVEVKRNGHIYAQRFEYAYDRHLKKDMPGTPVTDLKIIGDTDETGTKVTFMPDERVFSTVEFKLDVIEERLRELAFQNKGITLKLLCNWGENKIQREYHSERGLLDFIEYLNESKTPLHKEPILFEGERHMGDLNMEGEVCIQFTDSTNYHIASYVNNIPTTESGTHESGFKAGMTRAFKEWAKKLNLLKEKDAEFEGDDLREGMTAIVKIRINNPVFEGQTKTKLGNAEAYTMMNDLSYTKLSEWIEDNRDMASVIINNALNAALRREKIKKINDAEKKKVGRGTAPLAGKIAVCTLKDPSKCEFIVVEGDSAGGSAKQARDRRFQTIMPSKGKIMNTEKQKLENVLGSEELKIFNTAIGTGILENYREEDLKYDKIIILSDADVDGYHIRALWMTYIYRYMRQLISNEHLYIALPPLYKVYKESRGKDVTRYAYSDEQLSKAKKEVGSGALVQRYKGLGEMNPDQLWQTTLDPESRTLQQITIEDAVKAEKMISLLMGDVVAPRKKYMYKYAEF</sequence>
<dbReference type="InterPro" id="IPR000565">
    <property type="entry name" value="Topo_IIA_B"/>
</dbReference>
<reference evidence="9" key="1">
    <citation type="submission" date="2021-11" db="EMBL/GenBank/DDBJ databases">
        <authorList>
            <person name="Qingchun L."/>
            <person name="Dong Z."/>
            <person name="Zongwei Q."/>
            <person name="Jia Z."/>
            <person name="Duotao L."/>
        </authorList>
    </citation>
    <scope>NUCLEOTIDE SEQUENCE</scope>
    <source>
        <strain evidence="9">WLY-B-L2</strain>
    </source>
</reference>
<name>A0ABS8N233_9CLOT</name>